<dbReference type="RefSeq" id="WP_161433553.1">
    <property type="nucleotide sequence ID" value="NZ_WXYO01000001.1"/>
</dbReference>
<dbReference type="InterPro" id="IPR025164">
    <property type="entry name" value="Toastrack_DUF4097"/>
</dbReference>
<evidence type="ECO:0000313" key="4">
    <source>
        <dbReference type="Proteomes" id="UP000475249"/>
    </source>
</evidence>
<protein>
    <submittedName>
        <fullName evidence="3">DUF4097 family beta strand repeat protein</fullName>
    </submittedName>
</protein>
<evidence type="ECO:0000313" key="3">
    <source>
        <dbReference type="EMBL" id="NAS10764.1"/>
    </source>
</evidence>
<evidence type="ECO:0000256" key="1">
    <source>
        <dbReference type="SAM" id="SignalP"/>
    </source>
</evidence>
<dbReference type="EMBL" id="WXYO01000001">
    <property type="protein sequence ID" value="NAS10764.1"/>
    <property type="molecule type" value="Genomic_DNA"/>
</dbReference>
<proteinExistence type="predicted"/>
<evidence type="ECO:0000259" key="2">
    <source>
        <dbReference type="Pfam" id="PF13349"/>
    </source>
</evidence>
<dbReference type="AlphaFoldDB" id="A0A6L9E7Z6"/>
<organism evidence="3 4">
    <name type="scientific">Poritiphilus flavus</name>
    <dbReference type="NCBI Taxonomy" id="2697053"/>
    <lineage>
        <taxon>Bacteria</taxon>
        <taxon>Pseudomonadati</taxon>
        <taxon>Bacteroidota</taxon>
        <taxon>Flavobacteriia</taxon>
        <taxon>Flavobacteriales</taxon>
        <taxon>Flavobacteriaceae</taxon>
        <taxon>Poritiphilus</taxon>
    </lineage>
</organism>
<feature type="domain" description="DUF4097" evidence="2">
    <location>
        <begin position="111"/>
        <end position="247"/>
    </location>
</feature>
<dbReference type="Pfam" id="PF13349">
    <property type="entry name" value="DUF4097"/>
    <property type="match status" value="1"/>
</dbReference>
<sequence length="250" mass="26782">MKKVRLTIIACIIGFIAMAQEDYTRSLNGIQWVKIESNANMKIRTHSKNELLIKANEPYRIPEKAKGLKLVGEGGTDNTDVGFSVLQEGNNLIVKNLQKSEEAEIYLPASQNISVKSKWSGSIYIAGFSGEVEASALLNGGIEIEDVSGPLTANSLNGGIEVSFNTVSQSAPSSISSTNGELDINLPANTPANLTLGTVNGEIYTNFELSVPDKNGLRAVVSRKVKGAINNGGVKIQLSTTNGNIYLRKQ</sequence>
<dbReference type="Proteomes" id="UP000475249">
    <property type="component" value="Unassembled WGS sequence"/>
</dbReference>
<keyword evidence="4" id="KW-1185">Reference proteome</keyword>
<reference evidence="3 4" key="1">
    <citation type="submission" date="2020-01" db="EMBL/GenBank/DDBJ databases">
        <title>Bacteria diversity of Porities sp.</title>
        <authorList>
            <person name="Wang G."/>
        </authorList>
    </citation>
    <scope>NUCLEOTIDE SEQUENCE [LARGE SCALE GENOMIC DNA]</scope>
    <source>
        <strain evidence="3 4">R33</strain>
    </source>
</reference>
<accession>A0A6L9E7Z6</accession>
<feature type="signal peptide" evidence="1">
    <location>
        <begin position="1"/>
        <end position="19"/>
    </location>
</feature>
<keyword evidence="1" id="KW-0732">Signal</keyword>
<name>A0A6L9E7Z6_9FLAO</name>
<gene>
    <name evidence="3" type="ORF">GTQ38_02050</name>
</gene>
<feature type="chain" id="PRO_5026830781" evidence="1">
    <location>
        <begin position="20"/>
        <end position="250"/>
    </location>
</feature>
<comment type="caution">
    <text evidence="3">The sequence shown here is derived from an EMBL/GenBank/DDBJ whole genome shotgun (WGS) entry which is preliminary data.</text>
</comment>